<evidence type="ECO:0000313" key="4">
    <source>
        <dbReference type="Proteomes" id="UP000697995"/>
    </source>
</evidence>
<comment type="caution">
    <text evidence="3">The sequence shown here is derived from an EMBL/GenBank/DDBJ whole genome shotgun (WGS) entry which is preliminary data.</text>
</comment>
<dbReference type="EMBL" id="NRSG01000252">
    <property type="protein sequence ID" value="MBK1661102.1"/>
    <property type="molecule type" value="Genomic_DNA"/>
</dbReference>
<protein>
    <recommendedName>
        <fullName evidence="5">DUF2946 domain-containing protein</fullName>
    </recommendedName>
</protein>
<evidence type="ECO:0008006" key="5">
    <source>
        <dbReference type="Google" id="ProtNLM"/>
    </source>
</evidence>
<proteinExistence type="predicted"/>
<sequence length="89" mass="8913">MRAFARGLLALALLLAPLAALRPAPAATMPICTADGGVRHVPDPLAPASAGHAHCDPCLVAPPALPAPAQAPHRPRLAGLVRPAAAADR</sequence>
<dbReference type="Proteomes" id="UP000697995">
    <property type="component" value="Unassembled WGS sequence"/>
</dbReference>
<organism evidence="3 4">
    <name type="scientific">Paracraurococcus ruber</name>
    <dbReference type="NCBI Taxonomy" id="77675"/>
    <lineage>
        <taxon>Bacteria</taxon>
        <taxon>Pseudomonadati</taxon>
        <taxon>Pseudomonadota</taxon>
        <taxon>Alphaproteobacteria</taxon>
        <taxon>Acetobacterales</taxon>
        <taxon>Roseomonadaceae</taxon>
        <taxon>Paracraurococcus</taxon>
    </lineage>
</organism>
<feature type="non-terminal residue" evidence="3">
    <location>
        <position position="89"/>
    </location>
</feature>
<evidence type="ECO:0000256" key="2">
    <source>
        <dbReference type="SAM" id="SignalP"/>
    </source>
</evidence>
<dbReference type="RefSeq" id="WP_200306175.1">
    <property type="nucleotide sequence ID" value="NZ_NRSG01000252.1"/>
</dbReference>
<feature type="region of interest" description="Disordered" evidence="1">
    <location>
        <begin position="70"/>
        <end position="89"/>
    </location>
</feature>
<evidence type="ECO:0000256" key="1">
    <source>
        <dbReference type="SAM" id="MobiDB-lite"/>
    </source>
</evidence>
<accession>A0ABS1D4B2</accession>
<keyword evidence="4" id="KW-1185">Reference proteome</keyword>
<evidence type="ECO:0000313" key="3">
    <source>
        <dbReference type="EMBL" id="MBK1661102.1"/>
    </source>
</evidence>
<gene>
    <name evidence="3" type="ORF">CKO45_23065</name>
</gene>
<feature type="chain" id="PRO_5045834196" description="DUF2946 domain-containing protein" evidence="2">
    <location>
        <begin position="27"/>
        <end position="89"/>
    </location>
</feature>
<feature type="signal peptide" evidence="2">
    <location>
        <begin position="1"/>
        <end position="26"/>
    </location>
</feature>
<name>A0ABS1D4B2_9PROT</name>
<reference evidence="3 4" key="1">
    <citation type="journal article" date="2020" name="Microorganisms">
        <title>Osmotic Adaptation and Compatible Solute Biosynthesis of Phototrophic Bacteria as Revealed from Genome Analyses.</title>
        <authorList>
            <person name="Imhoff J.F."/>
            <person name="Rahn T."/>
            <person name="Kunzel S."/>
            <person name="Keller A."/>
            <person name="Neulinger S.C."/>
        </authorList>
    </citation>
    <scope>NUCLEOTIDE SEQUENCE [LARGE SCALE GENOMIC DNA]</scope>
    <source>
        <strain evidence="3 4">DSM 15382</strain>
    </source>
</reference>
<keyword evidence="2" id="KW-0732">Signal</keyword>